<keyword evidence="1" id="KW-0472">Membrane</keyword>
<dbReference type="InterPro" id="IPR024414">
    <property type="entry name" value="Uncharacterised_PrgI"/>
</dbReference>
<protein>
    <recommendedName>
        <fullName evidence="4">PrgI family protein</fullName>
    </recommendedName>
</protein>
<comment type="caution">
    <text evidence="2">The sequence shown here is derived from an EMBL/GenBank/DDBJ whole genome shotgun (WGS) entry which is preliminary data.</text>
</comment>
<sequence length="156" mass="17698">MQQFVVPQFIDVEDKIIGPVTTRQFLIILAGALLLFIEYKLIKSLGLFILGGLITLLFTSAFAFMKVNGMPLHFFFINVLQWFQRPKLRIWGKDTMMTKMKKITTSFPITTPVAKRVGLSRSRLSELTLIIDTGGAYQGDDEAILNHKLSGQKNKF</sequence>
<dbReference type="EMBL" id="MFUC01000026">
    <property type="protein sequence ID" value="OGI71620.1"/>
    <property type="molecule type" value="Genomic_DNA"/>
</dbReference>
<dbReference type="Proteomes" id="UP000179686">
    <property type="component" value="Unassembled WGS sequence"/>
</dbReference>
<evidence type="ECO:0000256" key="1">
    <source>
        <dbReference type="SAM" id="Phobius"/>
    </source>
</evidence>
<gene>
    <name evidence="2" type="ORF">A3J61_00810</name>
</gene>
<evidence type="ECO:0008006" key="4">
    <source>
        <dbReference type="Google" id="ProtNLM"/>
    </source>
</evidence>
<dbReference type="Pfam" id="PF12666">
    <property type="entry name" value="PrgI"/>
    <property type="match status" value="1"/>
</dbReference>
<name>A0A1F6VPP3_9BACT</name>
<keyword evidence="1" id="KW-1133">Transmembrane helix</keyword>
<reference evidence="2 3" key="1">
    <citation type="journal article" date="2016" name="Nat. Commun.">
        <title>Thousands of microbial genomes shed light on interconnected biogeochemical processes in an aquifer system.</title>
        <authorList>
            <person name="Anantharaman K."/>
            <person name="Brown C.T."/>
            <person name="Hug L.A."/>
            <person name="Sharon I."/>
            <person name="Castelle C.J."/>
            <person name="Probst A.J."/>
            <person name="Thomas B.C."/>
            <person name="Singh A."/>
            <person name="Wilkins M.J."/>
            <person name="Karaoz U."/>
            <person name="Brodie E.L."/>
            <person name="Williams K.H."/>
            <person name="Hubbard S.S."/>
            <person name="Banfield J.F."/>
        </authorList>
    </citation>
    <scope>NUCLEOTIDE SEQUENCE [LARGE SCALE GENOMIC DNA]</scope>
</reference>
<proteinExistence type="predicted"/>
<keyword evidence="1" id="KW-0812">Transmembrane</keyword>
<dbReference type="AlphaFoldDB" id="A0A1F6VPP3"/>
<feature type="transmembrane region" description="Helical" evidence="1">
    <location>
        <begin position="16"/>
        <end position="37"/>
    </location>
</feature>
<feature type="transmembrane region" description="Helical" evidence="1">
    <location>
        <begin position="44"/>
        <end position="65"/>
    </location>
</feature>
<accession>A0A1F6VPP3</accession>
<organism evidence="2 3">
    <name type="scientific">Candidatus Nomurabacteria bacterium RIFCSPHIGHO2_02_FULL_38_15</name>
    <dbReference type="NCBI Taxonomy" id="1801752"/>
    <lineage>
        <taxon>Bacteria</taxon>
        <taxon>Candidatus Nomuraibacteriota</taxon>
    </lineage>
</organism>
<evidence type="ECO:0000313" key="3">
    <source>
        <dbReference type="Proteomes" id="UP000179686"/>
    </source>
</evidence>
<dbReference type="STRING" id="1801752.A3J61_00810"/>
<evidence type="ECO:0000313" key="2">
    <source>
        <dbReference type="EMBL" id="OGI71620.1"/>
    </source>
</evidence>